<evidence type="ECO:0000256" key="1">
    <source>
        <dbReference type="ARBA" id="ARBA00004167"/>
    </source>
</evidence>
<evidence type="ECO:0000313" key="8">
    <source>
        <dbReference type="EMBL" id="KAK9155932.1"/>
    </source>
</evidence>
<evidence type="ECO:0000256" key="4">
    <source>
        <dbReference type="ARBA" id="ARBA00022989"/>
    </source>
</evidence>
<evidence type="ECO:0000256" key="3">
    <source>
        <dbReference type="ARBA" id="ARBA00022692"/>
    </source>
</evidence>
<feature type="region of interest" description="Disordered" evidence="7">
    <location>
        <begin position="1"/>
        <end position="30"/>
    </location>
</feature>
<dbReference type="PRINTS" id="PR00463">
    <property type="entry name" value="EP450I"/>
</dbReference>
<keyword evidence="4" id="KW-1133">Transmembrane helix</keyword>
<keyword evidence="6" id="KW-0472">Membrane</keyword>
<dbReference type="Proteomes" id="UP001417504">
    <property type="component" value="Unassembled WGS sequence"/>
</dbReference>
<dbReference type="GO" id="GO:0016020">
    <property type="term" value="C:membrane"/>
    <property type="evidence" value="ECO:0007669"/>
    <property type="project" value="UniProtKB-SubCell"/>
</dbReference>
<comment type="similarity">
    <text evidence="2">Belongs to the cytochrome P450 family.</text>
</comment>
<dbReference type="InterPro" id="IPR050193">
    <property type="entry name" value="Cytochrome_P450_71"/>
</dbReference>
<evidence type="ECO:0000256" key="6">
    <source>
        <dbReference type="ARBA" id="ARBA00023136"/>
    </source>
</evidence>
<dbReference type="InterPro" id="IPR001128">
    <property type="entry name" value="Cyt_P450"/>
</dbReference>
<comment type="subcellular location">
    <subcellularLocation>
        <location evidence="1">Membrane</location>
        <topology evidence="1">Single-pass membrane protein</topology>
    </subcellularLocation>
</comment>
<dbReference type="GO" id="GO:0005506">
    <property type="term" value="F:iron ion binding"/>
    <property type="evidence" value="ECO:0007669"/>
    <property type="project" value="InterPro"/>
</dbReference>
<dbReference type="Pfam" id="PF00067">
    <property type="entry name" value="p450"/>
    <property type="match status" value="2"/>
</dbReference>
<keyword evidence="5" id="KW-0560">Oxidoreductase</keyword>
<proteinExistence type="inferred from homology"/>
<keyword evidence="9" id="KW-1185">Reference proteome</keyword>
<evidence type="ECO:0000313" key="9">
    <source>
        <dbReference type="Proteomes" id="UP001417504"/>
    </source>
</evidence>
<sequence length="278" mass="30951">MDTISSRNEGGGEHGGIGRSPESWDNPDEFRPERFEDSEINFKGQHFEFLPFGGGRRIVWMNMGVFNAELGLANLLYCFNWELPSGTKVDIDEKIGFAIHKAGLAVHKKSPLLLVPVEYNGGMKVDIDEKIGFAIHKAGLAVHKKSPLLLVPVEYNGYSLFSCILILYNDHGAARECIKPSKVNGYDILPGMRVVVNAGGIGRSPEYWDNPDEFRPERFEDMFNAELGLANLLYCFNWELPSGTKVDIDEKIGFAIHKAGLAVHKKSPLLLVPVEYNG</sequence>
<organism evidence="8 9">
    <name type="scientific">Stephania japonica</name>
    <dbReference type="NCBI Taxonomy" id="461633"/>
    <lineage>
        <taxon>Eukaryota</taxon>
        <taxon>Viridiplantae</taxon>
        <taxon>Streptophyta</taxon>
        <taxon>Embryophyta</taxon>
        <taxon>Tracheophyta</taxon>
        <taxon>Spermatophyta</taxon>
        <taxon>Magnoliopsida</taxon>
        <taxon>Ranunculales</taxon>
        <taxon>Menispermaceae</taxon>
        <taxon>Menispermoideae</taxon>
        <taxon>Cissampelideae</taxon>
        <taxon>Stephania</taxon>
    </lineage>
</organism>
<comment type="caution">
    <text evidence="8">The sequence shown here is derived from an EMBL/GenBank/DDBJ whole genome shotgun (WGS) entry which is preliminary data.</text>
</comment>
<dbReference type="InterPro" id="IPR036396">
    <property type="entry name" value="Cyt_P450_sf"/>
</dbReference>
<dbReference type="InterPro" id="IPR002401">
    <property type="entry name" value="Cyt_P450_E_grp-I"/>
</dbReference>
<dbReference type="Gene3D" id="1.10.630.10">
    <property type="entry name" value="Cytochrome P450"/>
    <property type="match status" value="2"/>
</dbReference>
<accession>A0AAP0PTJ9</accession>
<evidence type="ECO:0000256" key="7">
    <source>
        <dbReference type="SAM" id="MobiDB-lite"/>
    </source>
</evidence>
<protein>
    <submittedName>
        <fullName evidence="8">Uncharacterized protein</fullName>
    </submittedName>
</protein>
<evidence type="ECO:0000256" key="2">
    <source>
        <dbReference type="ARBA" id="ARBA00010617"/>
    </source>
</evidence>
<dbReference type="GO" id="GO:0020037">
    <property type="term" value="F:heme binding"/>
    <property type="evidence" value="ECO:0007669"/>
    <property type="project" value="InterPro"/>
</dbReference>
<dbReference type="GO" id="GO:0016705">
    <property type="term" value="F:oxidoreductase activity, acting on paired donors, with incorporation or reduction of molecular oxygen"/>
    <property type="evidence" value="ECO:0007669"/>
    <property type="project" value="InterPro"/>
</dbReference>
<dbReference type="PANTHER" id="PTHR47956:SF107">
    <property type="entry name" value="CYTOCHROME P450 71B13-RELATED"/>
    <property type="match status" value="1"/>
</dbReference>
<keyword evidence="3" id="KW-0812">Transmembrane</keyword>
<reference evidence="8 9" key="1">
    <citation type="submission" date="2024-01" db="EMBL/GenBank/DDBJ databases">
        <title>Genome assemblies of Stephania.</title>
        <authorList>
            <person name="Yang L."/>
        </authorList>
    </citation>
    <scope>NUCLEOTIDE SEQUENCE [LARGE SCALE GENOMIC DNA]</scope>
    <source>
        <strain evidence="8">QJT</strain>
        <tissue evidence="8">Leaf</tissue>
    </source>
</reference>
<dbReference type="PANTHER" id="PTHR47956">
    <property type="entry name" value="CYTOCHROME P450 71B11-RELATED"/>
    <property type="match status" value="1"/>
</dbReference>
<dbReference type="SUPFAM" id="SSF48264">
    <property type="entry name" value="Cytochrome P450"/>
    <property type="match status" value="2"/>
</dbReference>
<dbReference type="GO" id="GO:0044550">
    <property type="term" value="P:secondary metabolite biosynthetic process"/>
    <property type="evidence" value="ECO:0007669"/>
    <property type="project" value="UniProtKB-ARBA"/>
</dbReference>
<dbReference type="AlphaFoldDB" id="A0AAP0PTJ9"/>
<evidence type="ECO:0000256" key="5">
    <source>
        <dbReference type="ARBA" id="ARBA00023002"/>
    </source>
</evidence>
<dbReference type="EMBL" id="JBBNAE010000001">
    <property type="protein sequence ID" value="KAK9155932.1"/>
    <property type="molecule type" value="Genomic_DNA"/>
</dbReference>
<dbReference type="GO" id="GO:0004497">
    <property type="term" value="F:monooxygenase activity"/>
    <property type="evidence" value="ECO:0007669"/>
    <property type="project" value="InterPro"/>
</dbReference>
<gene>
    <name evidence="8" type="ORF">Sjap_003412</name>
</gene>
<name>A0AAP0PTJ9_9MAGN</name>